<dbReference type="PROSITE" id="PS50871">
    <property type="entry name" value="C1Q"/>
    <property type="match status" value="1"/>
</dbReference>
<evidence type="ECO:0000313" key="6">
    <source>
        <dbReference type="Proteomes" id="UP001187415"/>
    </source>
</evidence>
<evidence type="ECO:0000256" key="3">
    <source>
        <dbReference type="ARBA" id="ARBA00022729"/>
    </source>
</evidence>
<protein>
    <recommendedName>
        <fullName evidence="4">C1q domain-containing protein</fullName>
    </recommendedName>
</protein>
<evidence type="ECO:0000256" key="2">
    <source>
        <dbReference type="ARBA" id="ARBA00022525"/>
    </source>
</evidence>
<evidence type="ECO:0000313" key="5">
    <source>
        <dbReference type="EMBL" id="KAK2862883.1"/>
    </source>
</evidence>
<accession>A0AA88P0N5</accession>
<dbReference type="InterPro" id="IPR050822">
    <property type="entry name" value="Cerebellin_Synaptic_Org"/>
</dbReference>
<dbReference type="EMBL" id="JAUPFM010000001">
    <property type="protein sequence ID" value="KAK2862883.1"/>
    <property type="molecule type" value="Genomic_DNA"/>
</dbReference>
<dbReference type="AlphaFoldDB" id="A0AA88P0N5"/>
<dbReference type="Gene3D" id="2.60.120.40">
    <property type="match status" value="1"/>
</dbReference>
<keyword evidence="2" id="KW-0964">Secreted</keyword>
<comment type="caution">
    <text evidence="5">The sequence shown here is derived from an EMBL/GenBank/DDBJ whole genome shotgun (WGS) entry which is preliminary data.</text>
</comment>
<dbReference type="Proteomes" id="UP001187415">
    <property type="component" value="Unassembled WGS sequence"/>
</dbReference>
<reference evidence="5" key="1">
    <citation type="submission" date="2023-07" db="EMBL/GenBank/DDBJ databases">
        <title>Chromosome-level Genome Assembly of Striped Snakehead (Channa striata).</title>
        <authorList>
            <person name="Liu H."/>
        </authorList>
    </citation>
    <scope>NUCLEOTIDE SEQUENCE</scope>
    <source>
        <strain evidence="5">Gz</strain>
        <tissue evidence="5">Muscle</tissue>
    </source>
</reference>
<keyword evidence="6" id="KW-1185">Reference proteome</keyword>
<dbReference type="InterPro" id="IPR008983">
    <property type="entry name" value="Tumour_necrosis_fac-like_dom"/>
</dbReference>
<dbReference type="SUPFAM" id="SSF49842">
    <property type="entry name" value="TNF-like"/>
    <property type="match status" value="1"/>
</dbReference>
<dbReference type="InterPro" id="IPR001073">
    <property type="entry name" value="C1q_dom"/>
</dbReference>
<keyword evidence="3" id="KW-0732">Signal</keyword>
<name>A0AA88P0N5_CHASR</name>
<dbReference type="Pfam" id="PF00386">
    <property type="entry name" value="C1q"/>
    <property type="match status" value="1"/>
</dbReference>
<dbReference type="PANTHER" id="PTHR22923">
    <property type="entry name" value="CEREBELLIN-RELATED"/>
    <property type="match status" value="1"/>
</dbReference>
<evidence type="ECO:0000259" key="4">
    <source>
        <dbReference type="PROSITE" id="PS50871"/>
    </source>
</evidence>
<gene>
    <name evidence="5" type="ORF">Q5P01_002416</name>
</gene>
<feature type="domain" description="C1q" evidence="4">
    <location>
        <begin position="28"/>
        <end position="164"/>
    </location>
</feature>
<dbReference type="GO" id="GO:0005576">
    <property type="term" value="C:extracellular region"/>
    <property type="evidence" value="ECO:0007669"/>
    <property type="project" value="UniProtKB-SubCell"/>
</dbReference>
<comment type="subcellular location">
    <subcellularLocation>
        <location evidence="1">Secreted</location>
    </subcellularLocation>
</comment>
<dbReference type="PRINTS" id="PR00007">
    <property type="entry name" value="COMPLEMNTC1Q"/>
</dbReference>
<sequence>MMKNLPLACSCFWLVMNFVLFLSIYVAPYKQNVMFTAALQRGGAYGPFNTTTTVMYNSVITNIGGGYNQFTGIFVAPVAGVYYFTFFYHAGGQHGSHLFLCKNGSAIVETSDHSTRADGADNGGNAAFLQLAEGDQVYVRMAANCHLWAANSRTTFSGFLVSPV</sequence>
<dbReference type="SMART" id="SM00110">
    <property type="entry name" value="C1Q"/>
    <property type="match status" value="1"/>
</dbReference>
<proteinExistence type="predicted"/>
<evidence type="ECO:0000256" key="1">
    <source>
        <dbReference type="ARBA" id="ARBA00004613"/>
    </source>
</evidence>
<dbReference type="PANTHER" id="PTHR22923:SF102">
    <property type="entry name" value="CEREBELLIN 13-RELATED"/>
    <property type="match status" value="1"/>
</dbReference>
<organism evidence="5 6">
    <name type="scientific">Channa striata</name>
    <name type="common">Snakehead murrel</name>
    <name type="synonym">Ophicephalus striatus</name>
    <dbReference type="NCBI Taxonomy" id="64152"/>
    <lineage>
        <taxon>Eukaryota</taxon>
        <taxon>Metazoa</taxon>
        <taxon>Chordata</taxon>
        <taxon>Craniata</taxon>
        <taxon>Vertebrata</taxon>
        <taxon>Euteleostomi</taxon>
        <taxon>Actinopterygii</taxon>
        <taxon>Neopterygii</taxon>
        <taxon>Teleostei</taxon>
        <taxon>Neoteleostei</taxon>
        <taxon>Acanthomorphata</taxon>
        <taxon>Anabantaria</taxon>
        <taxon>Anabantiformes</taxon>
        <taxon>Channoidei</taxon>
        <taxon>Channidae</taxon>
        <taxon>Channa</taxon>
    </lineage>
</organism>